<dbReference type="PANTHER" id="PTHR42760:SF40">
    <property type="entry name" value="3-OXOACYL-[ACYL-CARRIER-PROTEIN] REDUCTASE, CHLOROPLASTIC"/>
    <property type="match status" value="1"/>
</dbReference>
<dbReference type="CDD" id="cd05233">
    <property type="entry name" value="SDR_c"/>
    <property type="match status" value="1"/>
</dbReference>
<dbReference type="InterPro" id="IPR036291">
    <property type="entry name" value="NAD(P)-bd_dom_sf"/>
</dbReference>
<dbReference type="InterPro" id="IPR002347">
    <property type="entry name" value="SDR_fam"/>
</dbReference>
<proteinExistence type="inferred from homology"/>
<organism evidence="3 4">
    <name type="scientific">Mycolicibacterium goodii</name>
    <name type="common">Mycobacterium goodii</name>
    <dbReference type="NCBI Taxonomy" id="134601"/>
    <lineage>
        <taxon>Bacteria</taxon>
        <taxon>Bacillati</taxon>
        <taxon>Actinomycetota</taxon>
        <taxon>Actinomycetes</taxon>
        <taxon>Mycobacteriales</taxon>
        <taxon>Mycobacteriaceae</taxon>
        <taxon>Mycolicibacterium</taxon>
    </lineage>
</organism>
<sequence length="243" mass="25158">MTVIVTGGSRGIGRQIVERLAGEGHRVVFTHSGSDRDAADVERACGAGVRGVRLDVTDVDAPMRLFDIAQTHGPVTALVNNAGVTGPLGPLTALDDDSLRRTVEVNLVAVARLCREAARRWQSGSTTADRRDIVNVSSVAARTGSPGEYVVYAATKAALDILTVGLAKELGASGIHVNCVRAGTTNTTIHARAGDAERPGRVARHIPVGRVAEPDEIAAAVVWLLSADAGYVTGSVLDVAGGL</sequence>
<evidence type="ECO:0000256" key="1">
    <source>
        <dbReference type="ARBA" id="ARBA00006484"/>
    </source>
</evidence>
<dbReference type="PRINTS" id="PR00081">
    <property type="entry name" value="GDHRDH"/>
</dbReference>
<reference evidence="3 4" key="1">
    <citation type="submission" date="2015-07" db="EMBL/GenBank/DDBJ databases">
        <title>Complete genome sequence of Mycobacterium goodii X7B, a facultative thermophilic biodesulfurizing bacterium.</title>
        <authorList>
            <person name="Yu B."/>
            <person name="Li F."/>
            <person name="Xu P."/>
        </authorList>
    </citation>
    <scope>NUCLEOTIDE SEQUENCE [LARGE SCALE GENOMIC DNA]</scope>
    <source>
        <strain evidence="3 4">X7B</strain>
    </source>
</reference>
<evidence type="ECO:0000313" key="3">
    <source>
        <dbReference type="EMBL" id="AKS32706.1"/>
    </source>
</evidence>
<dbReference type="PROSITE" id="PS00061">
    <property type="entry name" value="ADH_SHORT"/>
    <property type="match status" value="1"/>
</dbReference>
<dbReference type="Gene3D" id="3.40.50.720">
    <property type="entry name" value="NAD(P)-binding Rossmann-like Domain"/>
    <property type="match status" value="1"/>
</dbReference>
<dbReference type="RefSeq" id="WP_049745137.1">
    <property type="nucleotide sequence ID" value="NZ_CP012150.1"/>
</dbReference>
<dbReference type="KEGG" id="mgo:AFA91_13395"/>
<dbReference type="Pfam" id="PF13561">
    <property type="entry name" value="adh_short_C2"/>
    <property type="match status" value="1"/>
</dbReference>
<dbReference type="STRING" id="134601.AFA91_13395"/>
<name>A0A0K0X5P8_MYCGD</name>
<dbReference type="EMBL" id="CP012150">
    <property type="protein sequence ID" value="AKS32706.1"/>
    <property type="molecule type" value="Genomic_DNA"/>
</dbReference>
<dbReference type="InterPro" id="IPR020904">
    <property type="entry name" value="Sc_DH/Rdtase_CS"/>
</dbReference>
<dbReference type="SUPFAM" id="SSF51735">
    <property type="entry name" value="NAD(P)-binding Rossmann-fold domains"/>
    <property type="match status" value="1"/>
</dbReference>
<dbReference type="Proteomes" id="UP000062255">
    <property type="component" value="Chromosome"/>
</dbReference>
<protein>
    <submittedName>
        <fullName evidence="3">Oxidoreductase</fullName>
    </submittedName>
</protein>
<dbReference type="GO" id="GO:0016616">
    <property type="term" value="F:oxidoreductase activity, acting on the CH-OH group of donors, NAD or NADP as acceptor"/>
    <property type="evidence" value="ECO:0007669"/>
    <property type="project" value="TreeGrafter"/>
</dbReference>
<dbReference type="PANTHER" id="PTHR42760">
    <property type="entry name" value="SHORT-CHAIN DEHYDROGENASES/REDUCTASES FAMILY MEMBER"/>
    <property type="match status" value="1"/>
</dbReference>
<accession>A0A0K0X5P8</accession>
<dbReference type="PRINTS" id="PR00080">
    <property type="entry name" value="SDRFAMILY"/>
</dbReference>
<comment type="similarity">
    <text evidence="1">Belongs to the short-chain dehydrogenases/reductases (SDR) family.</text>
</comment>
<evidence type="ECO:0000313" key="4">
    <source>
        <dbReference type="Proteomes" id="UP000062255"/>
    </source>
</evidence>
<dbReference type="OrthoDB" id="9789398at2"/>
<keyword evidence="2" id="KW-0560">Oxidoreductase</keyword>
<dbReference type="AlphaFoldDB" id="A0A0K0X5P8"/>
<dbReference type="GO" id="GO:0030497">
    <property type="term" value="P:fatty acid elongation"/>
    <property type="evidence" value="ECO:0007669"/>
    <property type="project" value="TreeGrafter"/>
</dbReference>
<evidence type="ECO:0000256" key="2">
    <source>
        <dbReference type="ARBA" id="ARBA00023002"/>
    </source>
</evidence>
<dbReference type="PATRIC" id="fig|134601.6.peg.2779"/>
<gene>
    <name evidence="3" type="ORF">AFA91_13395</name>
</gene>
<dbReference type="FunFam" id="3.40.50.720:FF:000084">
    <property type="entry name" value="Short-chain dehydrogenase reductase"/>
    <property type="match status" value="1"/>
</dbReference>